<dbReference type="SUPFAM" id="SSF53041">
    <property type="entry name" value="Resolvase-like"/>
    <property type="match status" value="1"/>
</dbReference>
<dbReference type="InterPro" id="IPR036162">
    <property type="entry name" value="Resolvase-like_N_sf"/>
</dbReference>
<name>A0ABQ2DH40_9BACI</name>
<dbReference type="CDD" id="cd00338">
    <property type="entry name" value="Ser_Recombinase"/>
    <property type="match status" value="1"/>
</dbReference>
<dbReference type="Gene3D" id="3.90.1750.20">
    <property type="entry name" value="Putative Large Serine Recombinase, Chain B, Domain 2"/>
    <property type="match status" value="1"/>
</dbReference>
<dbReference type="PROSITE" id="PS51737">
    <property type="entry name" value="RECOMBINASE_DNA_BIND"/>
    <property type="match status" value="1"/>
</dbReference>
<dbReference type="PROSITE" id="PS51736">
    <property type="entry name" value="RECOMBINASES_3"/>
    <property type="match status" value="1"/>
</dbReference>
<reference evidence="4" key="1">
    <citation type="journal article" date="2019" name="Int. J. Syst. Evol. Microbiol.">
        <title>The Global Catalogue of Microorganisms (GCM) 10K type strain sequencing project: providing services to taxonomists for standard genome sequencing and annotation.</title>
        <authorList>
            <consortium name="The Broad Institute Genomics Platform"/>
            <consortium name="The Broad Institute Genome Sequencing Center for Infectious Disease"/>
            <person name="Wu L."/>
            <person name="Ma J."/>
        </authorList>
    </citation>
    <scope>NUCLEOTIDE SEQUENCE [LARGE SCALE GENOMIC DNA]</scope>
    <source>
        <strain evidence="4">JCM 30071</strain>
    </source>
</reference>
<dbReference type="PANTHER" id="PTHR30461:SF23">
    <property type="entry name" value="DNA RECOMBINASE-RELATED"/>
    <property type="match status" value="1"/>
</dbReference>
<evidence type="ECO:0000313" key="3">
    <source>
        <dbReference type="EMBL" id="GGJ55280.1"/>
    </source>
</evidence>
<keyword evidence="4" id="KW-1185">Reference proteome</keyword>
<dbReference type="SMART" id="SM00857">
    <property type="entry name" value="Resolvase"/>
    <property type="match status" value="1"/>
</dbReference>
<dbReference type="PANTHER" id="PTHR30461">
    <property type="entry name" value="DNA-INVERTASE FROM LAMBDOID PROPHAGE"/>
    <property type="match status" value="1"/>
</dbReference>
<evidence type="ECO:0000259" key="2">
    <source>
        <dbReference type="PROSITE" id="PS51737"/>
    </source>
</evidence>
<dbReference type="Proteomes" id="UP000634435">
    <property type="component" value="Unassembled WGS sequence"/>
</dbReference>
<dbReference type="InterPro" id="IPR011109">
    <property type="entry name" value="DNA_bind_recombinase_dom"/>
</dbReference>
<protein>
    <recommendedName>
        <fullName evidence="5">Recombinase family protein</fullName>
    </recommendedName>
</protein>
<proteinExistence type="predicted"/>
<feature type="domain" description="Resolvase/invertase-type recombinase catalytic" evidence="1">
    <location>
        <begin position="4"/>
        <end position="148"/>
    </location>
</feature>
<dbReference type="InterPro" id="IPR006119">
    <property type="entry name" value="Resolv_N"/>
</dbReference>
<dbReference type="Gene3D" id="3.40.50.1390">
    <property type="entry name" value="Resolvase, N-terminal catalytic domain"/>
    <property type="match status" value="1"/>
</dbReference>
<dbReference type="InterPro" id="IPR038109">
    <property type="entry name" value="DNA_bind_recomb_sf"/>
</dbReference>
<evidence type="ECO:0008006" key="5">
    <source>
        <dbReference type="Google" id="ProtNLM"/>
    </source>
</evidence>
<sequence>MSKVAAIYARVATREQLNNSIEDQIIQLKLYLHKMGYTRIEVFTDNGYSGMNINRPGLNRLIGDLNRFEAIAVSNIDRISRNHSDVMDLINNYLKPSNKKLLISAGNVDSSTPNGYMFLSLLNTFSEYERAKMNESIRNGLKRRSSLGKWNGRAMLGYDFDSGSLTVNRNESKIVKEIFELRSKMKSFKYIADCINSKGHKTKRGNLFSQNSIKSILKNPVYIGLTKYSKPTQIHECEERVNHQFMNGEHSAIIDREVWDRVQSLS</sequence>
<gene>
    <name evidence="3" type="ORF">GCM10007111_16980</name>
</gene>
<dbReference type="Pfam" id="PF00239">
    <property type="entry name" value="Resolvase"/>
    <property type="match status" value="1"/>
</dbReference>
<dbReference type="InterPro" id="IPR050639">
    <property type="entry name" value="SSR_resolvase"/>
</dbReference>
<evidence type="ECO:0000313" key="4">
    <source>
        <dbReference type="Proteomes" id="UP000634435"/>
    </source>
</evidence>
<accession>A0ABQ2DH40</accession>
<dbReference type="EMBL" id="BMPN01000002">
    <property type="protein sequence ID" value="GGJ55280.1"/>
    <property type="molecule type" value="Genomic_DNA"/>
</dbReference>
<comment type="caution">
    <text evidence="3">The sequence shown here is derived from an EMBL/GenBank/DDBJ whole genome shotgun (WGS) entry which is preliminary data.</text>
</comment>
<dbReference type="RefSeq" id="WP_188942728.1">
    <property type="nucleotide sequence ID" value="NZ_BMPN01000002.1"/>
</dbReference>
<organism evidence="3 4">
    <name type="scientific">Virgibacillus kapii</name>
    <dbReference type="NCBI Taxonomy" id="1638645"/>
    <lineage>
        <taxon>Bacteria</taxon>
        <taxon>Bacillati</taxon>
        <taxon>Bacillota</taxon>
        <taxon>Bacilli</taxon>
        <taxon>Bacillales</taxon>
        <taxon>Bacillaceae</taxon>
        <taxon>Virgibacillus</taxon>
    </lineage>
</organism>
<evidence type="ECO:0000259" key="1">
    <source>
        <dbReference type="PROSITE" id="PS51736"/>
    </source>
</evidence>
<dbReference type="Pfam" id="PF07508">
    <property type="entry name" value="Recombinase"/>
    <property type="match status" value="1"/>
</dbReference>
<feature type="domain" description="Recombinase" evidence="2">
    <location>
        <begin position="155"/>
        <end position="266"/>
    </location>
</feature>